<protein>
    <recommendedName>
        <fullName evidence="2">Endonuclease/exonuclease/phosphatase domain-containing protein</fullName>
    </recommendedName>
</protein>
<organism evidence="3 4">
    <name type="scientific">Daphnia magna</name>
    <dbReference type="NCBI Taxonomy" id="35525"/>
    <lineage>
        <taxon>Eukaryota</taxon>
        <taxon>Metazoa</taxon>
        <taxon>Ecdysozoa</taxon>
        <taxon>Arthropoda</taxon>
        <taxon>Crustacea</taxon>
        <taxon>Branchiopoda</taxon>
        <taxon>Diplostraca</taxon>
        <taxon>Cladocera</taxon>
        <taxon>Anomopoda</taxon>
        <taxon>Daphniidae</taxon>
        <taxon>Daphnia</taxon>
    </lineage>
</organism>
<dbReference type="Pfam" id="PF14529">
    <property type="entry name" value="Exo_endo_phos_2"/>
    <property type="match status" value="1"/>
</dbReference>
<dbReference type="InterPro" id="IPR036691">
    <property type="entry name" value="Endo/exonu/phosph_ase_sf"/>
</dbReference>
<name>A0ABQ9ZJT3_9CRUS</name>
<reference evidence="3 4" key="1">
    <citation type="journal article" date="2023" name="Nucleic Acids Res.">
        <title>The hologenome of Daphnia magna reveals possible DNA methylation and microbiome-mediated evolution of the host genome.</title>
        <authorList>
            <person name="Chaturvedi A."/>
            <person name="Li X."/>
            <person name="Dhandapani V."/>
            <person name="Marshall H."/>
            <person name="Kissane S."/>
            <person name="Cuenca-Cambronero M."/>
            <person name="Asole G."/>
            <person name="Calvet F."/>
            <person name="Ruiz-Romero M."/>
            <person name="Marangio P."/>
            <person name="Guigo R."/>
            <person name="Rago D."/>
            <person name="Mirbahai L."/>
            <person name="Eastwood N."/>
            <person name="Colbourne J.K."/>
            <person name="Zhou J."/>
            <person name="Mallon E."/>
            <person name="Orsini L."/>
        </authorList>
    </citation>
    <scope>NUCLEOTIDE SEQUENCE [LARGE SCALE GENOMIC DNA]</scope>
    <source>
        <strain evidence="3">LRV0_1</strain>
    </source>
</reference>
<feature type="compositionally biased region" description="Polar residues" evidence="1">
    <location>
        <begin position="359"/>
        <end position="385"/>
    </location>
</feature>
<sequence length="901" mass="98748">MEPYANEAFLTQDYITQHAGEPNDSTVLTGGDLAVYAHNGDQQTSLLSLKQLMNRPVICSLPLSSINNRVGVIFVVPMNDTIEDLQEALADQNVTHVQQAGTNNHQHDGTLQTKVSYPNNNPGASRGLPLNSKLPKLATRTPTSTATGEPHAQRPALNMGKFIDGRIHIRYMDAANMTRDCKTEDIRYILSRGNDFVVGGDFNSHHSLWETAANENKPGKAIHKALANIDNACLITPTNLNDRIEPGTGKSSTIDLTFTSSTPATFATTVSDHMPVIITLNASSSRSSSRFATWMMNEDKWPSWNQYMDGLQVNHNFTAITDPETAFKTFMDSMNKSNIKYFKKTDPTRRPESCKKESCPTNFTGTYRPRASSTSPRQDSGKGCSTTDHIAKLDTDIKLSFNMKRCTLATFLDIKNPTAQFGLDSGISIRAEHVRQNREQCFPDQASGKRITSRGRRATLSPILFNIMLIDFPSPTPEDDIKDHSGIKTIHARGDFVSGDGNKTFTMENQLTHPEIPSALELQTPESDVWLGQATPIHNVRGETQKHPGHNQRGQTFTKLRGHLIPTPTRVAVRVQTPTTQENATTTFTALNQQVPDSTIRVYTDGFKSMDPTTTACATYFPTLNFKNTWTLTAGTSGFSVELIAIVQALKHTYNIDDHPPELMIFSGSSSAIKAIMSATQTNNEAVSNARETTASFPQHKQNRIDAFNKTTRLSHVHQYPNATAREPSSSNEHPSASTSDKNGASNGIADDVAASAASPESHQGSKGSHSASSNSFASTSASTGGGKVIPYPRGSDTLAYIVPIDPQVKLPSRSTITHNFLQEMYKEAADKLTQELSLVEWVSGFPHHGCLDLPNNRHYLTVTVHCINSSMALVSRVLATEDLEESTTLENLAVRLVENC</sequence>
<evidence type="ECO:0000313" key="4">
    <source>
        <dbReference type="Proteomes" id="UP001234178"/>
    </source>
</evidence>
<gene>
    <name evidence="3" type="ORF">OUZ56_025418</name>
</gene>
<dbReference type="Gene3D" id="3.30.420.10">
    <property type="entry name" value="Ribonuclease H-like superfamily/Ribonuclease H"/>
    <property type="match status" value="1"/>
</dbReference>
<evidence type="ECO:0000256" key="1">
    <source>
        <dbReference type="SAM" id="MobiDB-lite"/>
    </source>
</evidence>
<dbReference type="SUPFAM" id="SSF53098">
    <property type="entry name" value="Ribonuclease H-like"/>
    <property type="match status" value="1"/>
</dbReference>
<feature type="compositionally biased region" description="Low complexity" evidence="1">
    <location>
        <begin position="762"/>
        <end position="783"/>
    </location>
</feature>
<comment type="caution">
    <text evidence="3">The sequence shown here is derived from an EMBL/GenBank/DDBJ whole genome shotgun (WGS) entry which is preliminary data.</text>
</comment>
<dbReference type="InterPro" id="IPR005135">
    <property type="entry name" value="Endo/exonuclease/phosphatase"/>
</dbReference>
<evidence type="ECO:0000313" key="3">
    <source>
        <dbReference type="EMBL" id="KAK4013184.1"/>
    </source>
</evidence>
<dbReference type="SUPFAM" id="SSF56219">
    <property type="entry name" value="DNase I-like"/>
    <property type="match status" value="1"/>
</dbReference>
<evidence type="ECO:0000259" key="2">
    <source>
        <dbReference type="Pfam" id="PF14529"/>
    </source>
</evidence>
<feature type="compositionally biased region" description="Basic and acidic residues" evidence="1">
    <location>
        <begin position="344"/>
        <end position="358"/>
    </location>
</feature>
<feature type="region of interest" description="Disordered" evidence="1">
    <location>
        <begin position="723"/>
        <end position="790"/>
    </location>
</feature>
<dbReference type="Proteomes" id="UP001234178">
    <property type="component" value="Unassembled WGS sequence"/>
</dbReference>
<feature type="region of interest" description="Disordered" evidence="1">
    <location>
        <begin position="102"/>
        <end position="153"/>
    </location>
</feature>
<dbReference type="InterPro" id="IPR036397">
    <property type="entry name" value="RNaseH_sf"/>
</dbReference>
<feature type="domain" description="Endonuclease/exonuclease/phosphatase" evidence="2">
    <location>
        <begin position="171"/>
        <end position="276"/>
    </location>
</feature>
<dbReference type="Gene3D" id="3.60.10.10">
    <property type="entry name" value="Endonuclease/exonuclease/phosphatase"/>
    <property type="match status" value="1"/>
</dbReference>
<feature type="compositionally biased region" description="Polar residues" evidence="1">
    <location>
        <begin position="102"/>
        <end position="123"/>
    </location>
</feature>
<keyword evidence="4" id="KW-1185">Reference proteome</keyword>
<accession>A0ABQ9ZJT3</accession>
<feature type="region of interest" description="Disordered" evidence="1">
    <location>
        <begin position="344"/>
        <end position="385"/>
    </location>
</feature>
<proteinExistence type="predicted"/>
<feature type="compositionally biased region" description="Polar residues" evidence="1">
    <location>
        <begin position="727"/>
        <end position="746"/>
    </location>
</feature>
<dbReference type="EMBL" id="JAOYFB010000004">
    <property type="protein sequence ID" value="KAK4013184.1"/>
    <property type="molecule type" value="Genomic_DNA"/>
</dbReference>
<dbReference type="InterPro" id="IPR012337">
    <property type="entry name" value="RNaseH-like_sf"/>
</dbReference>